<reference evidence="1" key="1">
    <citation type="submission" date="2019-11" db="EMBL/GenBank/DDBJ databases">
        <title>Nori genome reveals adaptations in red seaweeds to the harsh intertidal environment.</title>
        <authorList>
            <person name="Wang D."/>
            <person name="Mao Y."/>
        </authorList>
    </citation>
    <scope>NUCLEOTIDE SEQUENCE</scope>
    <source>
        <tissue evidence="1">Gametophyte</tissue>
    </source>
</reference>
<protein>
    <submittedName>
        <fullName evidence="1">Uncharacterized protein</fullName>
    </submittedName>
</protein>
<comment type="caution">
    <text evidence="1">The sequence shown here is derived from an EMBL/GenBank/DDBJ whole genome shotgun (WGS) entry which is preliminary data.</text>
</comment>
<proteinExistence type="predicted"/>
<name>A0ACC3BRP6_PYRYE</name>
<dbReference type="Proteomes" id="UP000798662">
    <property type="component" value="Chromosome 1"/>
</dbReference>
<organism evidence="1 2">
    <name type="scientific">Pyropia yezoensis</name>
    <name type="common">Susabi-nori</name>
    <name type="synonym">Porphyra yezoensis</name>
    <dbReference type="NCBI Taxonomy" id="2788"/>
    <lineage>
        <taxon>Eukaryota</taxon>
        <taxon>Rhodophyta</taxon>
        <taxon>Bangiophyceae</taxon>
        <taxon>Bangiales</taxon>
        <taxon>Bangiaceae</taxon>
        <taxon>Pyropia</taxon>
    </lineage>
</organism>
<sequence>MPTSMESSWSSSTTETPVEMPADTPTSVCSASGPSRVSRRDQDIRPRPGRASHPWRSPLTTVAADARSACAAGASVDCSWHRPPSPVTGRRRVRGGAPPPPPPPPPLLVPAGGRLSPSHLPSALSPSTSAVSPAWPPPPLTVLPLTRPPAPTTRGRCGTARDGRQRSRRRWRLRRRCPPPRRPLRISVVVVPVLLSHPRVGPRRRRWCFTRTSAQWSGPSGRLPGVPVRQRPRPRRRPLRRRQQSARRPTLPPSAQRWCTCRFRCRQVFRPLAA</sequence>
<accession>A0ACC3BRP6</accession>
<keyword evidence="2" id="KW-1185">Reference proteome</keyword>
<dbReference type="EMBL" id="CM020618">
    <property type="protein sequence ID" value="KAK1860655.1"/>
    <property type="molecule type" value="Genomic_DNA"/>
</dbReference>
<gene>
    <name evidence="1" type="ORF">I4F81_003243</name>
</gene>
<evidence type="ECO:0000313" key="2">
    <source>
        <dbReference type="Proteomes" id="UP000798662"/>
    </source>
</evidence>
<evidence type="ECO:0000313" key="1">
    <source>
        <dbReference type="EMBL" id="KAK1860655.1"/>
    </source>
</evidence>